<dbReference type="Proteomes" id="UP000321570">
    <property type="component" value="Unassembled WGS sequence"/>
</dbReference>
<reference evidence="4 5" key="1">
    <citation type="submission" date="2019-07" db="EMBL/GenBank/DDBJ databases">
        <authorList>
            <person name="Jastrzebski P J."/>
            <person name="Paukszto L."/>
            <person name="Jastrzebski P J."/>
        </authorList>
    </citation>
    <scope>NUCLEOTIDE SEQUENCE [LARGE SCALE GENOMIC DNA]</scope>
    <source>
        <strain evidence="4 5">WMS-il1</strain>
    </source>
</reference>
<proteinExistence type="predicted"/>
<dbReference type="GO" id="GO:0019079">
    <property type="term" value="P:viral genome replication"/>
    <property type="evidence" value="ECO:0007669"/>
    <property type="project" value="InterPro"/>
</dbReference>
<dbReference type="Pfam" id="PF01057">
    <property type="entry name" value="Parvo_NS1"/>
    <property type="match status" value="1"/>
</dbReference>
<feature type="non-terminal residue" evidence="4">
    <location>
        <position position="386"/>
    </location>
</feature>
<name>A0A564ZAX1_HYMDI</name>
<dbReference type="InterPro" id="IPR027417">
    <property type="entry name" value="P-loop_NTPase"/>
</dbReference>
<sequence length="386" mass="44555">MAQEEVDILGTVLNQEEQCNYTMIVTNYSIRPFMSKLAYVEHDDHMHIVFTSSPTNSTRRAKRILEGMLIPAEEWATTLRTKQLIRNIAAFFRYMNSRGKVVRTDNSFDSVYTSSQLLWPDCSSIPSENRRKHDEEAEITRKRSRIEKTYDLARTLLDRRITHPAQLHEKFSLEEMAQLAVDFGNSYKETVSMIIANLRQSRLKEEKEKPYCELLNRELCMALTGKPRHDCSRYPFSTSVRMWLDNLFDANGIIPSEFINKLDRVMNRNDSKINSIVLYGPTNTGKSLLCKIMTEFLLTGTIIRRSENSNFAYENLLDRSVAILEEPKINAANVNDMKQLLGGESFEVAVKYKPMQFLHRIPVIITTNEYLGCRIPDVDAAALESR</sequence>
<accession>A0A564ZAX1</accession>
<dbReference type="InterPro" id="IPR001257">
    <property type="entry name" value="Parvovirus_NS1_helicase"/>
</dbReference>
<evidence type="ECO:0000313" key="5">
    <source>
        <dbReference type="Proteomes" id="UP000321570"/>
    </source>
</evidence>
<organism evidence="4 5">
    <name type="scientific">Hymenolepis diminuta</name>
    <name type="common">Rat tapeworm</name>
    <dbReference type="NCBI Taxonomy" id="6216"/>
    <lineage>
        <taxon>Eukaryota</taxon>
        <taxon>Metazoa</taxon>
        <taxon>Spiralia</taxon>
        <taxon>Lophotrochozoa</taxon>
        <taxon>Platyhelminthes</taxon>
        <taxon>Cestoda</taxon>
        <taxon>Eucestoda</taxon>
        <taxon>Cyclophyllidea</taxon>
        <taxon>Hymenolepididae</taxon>
        <taxon>Hymenolepis</taxon>
    </lineage>
</organism>
<evidence type="ECO:0000256" key="2">
    <source>
        <dbReference type="ARBA" id="ARBA00022840"/>
    </source>
</evidence>
<dbReference type="SUPFAM" id="SSF52540">
    <property type="entry name" value="P-loop containing nucleoside triphosphate hydrolases"/>
    <property type="match status" value="1"/>
</dbReference>
<dbReference type="Gene3D" id="3.40.50.300">
    <property type="entry name" value="P-loop containing nucleotide triphosphate hydrolases"/>
    <property type="match status" value="1"/>
</dbReference>
<gene>
    <name evidence="4" type="ORF">WMSIL1_LOCUS14228</name>
</gene>
<dbReference type="PROSITE" id="PS51206">
    <property type="entry name" value="SF3_HELICASE_1"/>
    <property type="match status" value="1"/>
</dbReference>
<feature type="domain" description="SF3 helicase" evidence="3">
    <location>
        <begin position="253"/>
        <end position="386"/>
    </location>
</feature>
<dbReference type="AlphaFoldDB" id="A0A564ZAX1"/>
<protein>
    <recommendedName>
        <fullName evidence="3">SF3 helicase domain-containing protein</fullName>
    </recommendedName>
</protein>
<evidence type="ECO:0000256" key="1">
    <source>
        <dbReference type="ARBA" id="ARBA00022741"/>
    </source>
</evidence>
<keyword evidence="1" id="KW-0547">Nucleotide-binding</keyword>
<evidence type="ECO:0000313" key="4">
    <source>
        <dbReference type="EMBL" id="VUZ56641.1"/>
    </source>
</evidence>
<keyword evidence="5" id="KW-1185">Reference proteome</keyword>
<dbReference type="GO" id="GO:0005524">
    <property type="term" value="F:ATP binding"/>
    <property type="evidence" value="ECO:0007669"/>
    <property type="project" value="UniProtKB-KW"/>
</dbReference>
<keyword evidence="2" id="KW-0067">ATP-binding</keyword>
<evidence type="ECO:0000259" key="3">
    <source>
        <dbReference type="PROSITE" id="PS51206"/>
    </source>
</evidence>
<dbReference type="EMBL" id="CABIJS010000707">
    <property type="protein sequence ID" value="VUZ56641.1"/>
    <property type="molecule type" value="Genomic_DNA"/>
</dbReference>
<dbReference type="InterPro" id="IPR014015">
    <property type="entry name" value="Helicase_SF3_DNA-vir"/>
</dbReference>